<evidence type="ECO:0000313" key="1">
    <source>
        <dbReference type="EMBL" id="KAJ3559456.1"/>
    </source>
</evidence>
<keyword evidence="2" id="KW-1185">Reference proteome</keyword>
<sequence>MPENTQKMPTTCGESPPQKLSLFSSSEGQSFVRNLLRASLPFDPHDYQVEGVCACLDGKDLIALCPTGSGKTGFFSMYMLALRALAANPQLCIPARNISSHPAMVIICPTIGLEEDMAAQFARVGLTTLIINHKTIEQAHAKDEASLWVHARTEISMVIMSPEMLASKGFEGLMQHKDFARRCWGLGVDEIHLLDSWGASFRKAFWQIGHVRARMPGQTVLIGVTATLATGRPTENVLKFLRLQPGDFHLIHRSNRRPELRTIYRTLTTGLGGWKFPDFKHIWHQGKKTIMYCSTISLSFRLLTYLVSVAPRTPSPLKRVRMYNSLNSVEYNEESRRLFEEDNNLLILIATDSLMVGINLRNVVFVYLVDQPNCPEVIDQKEGRAGRDPTVVKNPTCCVYFGKKAPAVARAILDGKSLGGKNRSQRHTGQAAMDPEMARVLLAKCRTAQLDILYNNPPEDPPCTCITCSRKPPLSAMPCISSCCIPEDEDVELKKGLKRKLPNPVKKGDRLTRAMRAIGKAKMEDLRWRIFRKEDPVKTNIFPPSVFLPDAIINATLDRFALLTSNESLTTIFEDFRFAKTHQAEFFAVVVELRQTFAKMRIAAKKKPALGVEDGLEDDNEESEEDEVPESEDDMVSDDNVNVEVEGAGEAGPSQRLVIRLPPLAVIRAQVSDLKSFTPPSTPTHTRITNMIALSPSRRNVAEGQNGTEAPSTPKRPADILMHSPKKSKRSRYMVRILEVISVAY</sequence>
<reference evidence="1" key="1">
    <citation type="submission" date="2022-07" db="EMBL/GenBank/DDBJ databases">
        <title>Genome Sequence of Phlebia brevispora.</title>
        <authorList>
            <person name="Buettner E."/>
        </authorList>
    </citation>
    <scope>NUCLEOTIDE SEQUENCE</scope>
    <source>
        <strain evidence="1">MPL23</strain>
    </source>
</reference>
<comment type="caution">
    <text evidence="1">The sequence shown here is derived from an EMBL/GenBank/DDBJ whole genome shotgun (WGS) entry which is preliminary data.</text>
</comment>
<accession>A0ACC1TEU6</accession>
<dbReference type="Proteomes" id="UP001148662">
    <property type="component" value="Unassembled WGS sequence"/>
</dbReference>
<proteinExistence type="predicted"/>
<dbReference type="EMBL" id="JANHOG010000024">
    <property type="protein sequence ID" value="KAJ3559456.1"/>
    <property type="molecule type" value="Genomic_DNA"/>
</dbReference>
<evidence type="ECO:0000313" key="2">
    <source>
        <dbReference type="Proteomes" id="UP001148662"/>
    </source>
</evidence>
<organism evidence="1 2">
    <name type="scientific">Phlebia brevispora</name>
    <dbReference type="NCBI Taxonomy" id="194682"/>
    <lineage>
        <taxon>Eukaryota</taxon>
        <taxon>Fungi</taxon>
        <taxon>Dikarya</taxon>
        <taxon>Basidiomycota</taxon>
        <taxon>Agaricomycotina</taxon>
        <taxon>Agaricomycetes</taxon>
        <taxon>Polyporales</taxon>
        <taxon>Meruliaceae</taxon>
        <taxon>Phlebia</taxon>
    </lineage>
</organism>
<gene>
    <name evidence="1" type="ORF">NM688_g328</name>
</gene>
<name>A0ACC1TEU6_9APHY</name>
<protein>
    <submittedName>
        <fullName evidence="1">Uncharacterized protein</fullName>
    </submittedName>
</protein>